<evidence type="ECO:0000313" key="8">
    <source>
        <dbReference type="EMBL" id="KAG6653924.1"/>
    </source>
</evidence>
<keyword evidence="3" id="KW-0158">Chromosome</keyword>
<evidence type="ECO:0000256" key="4">
    <source>
        <dbReference type="ARBA" id="ARBA00023242"/>
    </source>
</evidence>
<evidence type="ECO:0000256" key="1">
    <source>
        <dbReference type="ARBA" id="ARBA00004123"/>
    </source>
</evidence>
<reference evidence="8" key="1">
    <citation type="submission" date="2020-12" db="EMBL/GenBank/DDBJ databases">
        <title>WGS assembly of Carya illinoinensis cv. Pawnee.</title>
        <authorList>
            <person name="Platts A."/>
            <person name="Shu S."/>
            <person name="Wright S."/>
            <person name="Barry K."/>
            <person name="Edger P."/>
            <person name="Pires J.C."/>
            <person name="Schmutz J."/>
        </authorList>
    </citation>
    <scope>NUCLEOTIDE SEQUENCE</scope>
    <source>
        <tissue evidence="8">Leaf</tissue>
    </source>
</reference>
<feature type="region of interest" description="Disordered" evidence="6">
    <location>
        <begin position="541"/>
        <end position="587"/>
    </location>
</feature>
<feature type="region of interest" description="Disordered" evidence="6">
    <location>
        <begin position="601"/>
        <end position="630"/>
    </location>
</feature>
<keyword evidence="5" id="KW-0469">Meiosis</keyword>
<comment type="caution">
    <text evidence="8">The sequence shown here is derived from an EMBL/GenBank/DDBJ whole genome shotgun (WGS) entry which is preliminary data.</text>
</comment>
<dbReference type="FunFam" id="3.30.900.10:FF:000009">
    <property type="entry name" value="Meiosis-specific protein ASY2"/>
    <property type="match status" value="1"/>
</dbReference>
<dbReference type="Pfam" id="PF02301">
    <property type="entry name" value="HORMA"/>
    <property type="match status" value="1"/>
</dbReference>
<dbReference type="AlphaFoldDB" id="A0A8T1QI93"/>
<proteinExistence type="predicted"/>
<keyword evidence="4" id="KW-0539">Nucleus</keyword>
<dbReference type="GO" id="GO:0000228">
    <property type="term" value="C:nuclear chromosome"/>
    <property type="evidence" value="ECO:0007669"/>
    <property type="project" value="UniProtKB-ARBA"/>
</dbReference>
<evidence type="ECO:0000256" key="2">
    <source>
        <dbReference type="ARBA" id="ARBA00004286"/>
    </source>
</evidence>
<protein>
    <recommendedName>
        <fullName evidence="7">HORMA domain-containing protein</fullName>
    </recommendedName>
</protein>
<dbReference type="InterPro" id="IPR051294">
    <property type="entry name" value="HORMA_MeioticProgression"/>
</dbReference>
<organism evidence="8 9">
    <name type="scientific">Carya illinoinensis</name>
    <name type="common">Pecan</name>
    <dbReference type="NCBI Taxonomy" id="32201"/>
    <lineage>
        <taxon>Eukaryota</taxon>
        <taxon>Viridiplantae</taxon>
        <taxon>Streptophyta</taxon>
        <taxon>Embryophyta</taxon>
        <taxon>Tracheophyta</taxon>
        <taxon>Spermatophyta</taxon>
        <taxon>Magnoliopsida</taxon>
        <taxon>eudicotyledons</taxon>
        <taxon>Gunneridae</taxon>
        <taxon>Pentapetalae</taxon>
        <taxon>rosids</taxon>
        <taxon>fabids</taxon>
        <taxon>Fagales</taxon>
        <taxon>Juglandaceae</taxon>
        <taxon>Carya</taxon>
    </lineage>
</organism>
<comment type="subcellular location">
    <subcellularLocation>
        <location evidence="2">Chromosome</location>
    </subcellularLocation>
    <subcellularLocation>
        <location evidence="1">Nucleus</location>
    </subcellularLocation>
</comment>
<name>A0A8T1QI93_CARIL</name>
<dbReference type="InterPro" id="IPR003511">
    <property type="entry name" value="HORMA_dom"/>
</dbReference>
<dbReference type="EMBL" id="CM031813">
    <property type="protein sequence ID" value="KAG6653924.1"/>
    <property type="molecule type" value="Genomic_DNA"/>
</dbReference>
<dbReference type="PROSITE" id="PS50815">
    <property type="entry name" value="HORMA"/>
    <property type="match status" value="1"/>
</dbReference>
<evidence type="ECO:0000256" key="5">
    <source>
        <dbReference type="ARBA" id="ARBA00023254"/>
    </source>
</evidence>
<evidence type="ECO:0000256" key="3">
    <source>
        <dbReference type="ARBA" id="ARBA00022454"/>
    </source>
</evidence>
<gene>
    <name evidence="8" type="ORF">CIPAW_05G110100</name>
</gene>
<evidence type="ECO:0000256" key="6">
    <source>
        <dbReference type="SAM" id="MobiDB-lite"/>
    </source>
</evidence>
<feature type="domain" description="HORMA" evidence="7">
    <location>
        <begin position="15"/>
        <end position="243"/>
    </location>
</feature>
<evidence type="ECO:0000313" key="9">
    <source>
        <dbReference type="Proteomes" id="UP000811609"/>
    </source>
</evidence>
<dbReference type="GO" id="GO:0007129">
    <property type="term" value="P:homologous chromosome pairing at meiosis"/>
    <property type="evidence" value="ECO:0007669"/>
    <property type="project" value="UniProtKB-ARBA"/>
</dbReference>
<dbReference type="PANTHER" id="PTHR48225:SF7">
    <property type="entry name" value="MEIOSIS-SPECIFIC PROTEIN HOP1"/>
    <property type="match status" value="1"/>
</dbReference>
<evidence type="ECO:0000259" key="7">
    <source>
        <dbReference type="PROSITE" id="PS50815"/>
    </source>
</evidence>
<dbReference type="Proteomes" id="UP000811609">
    <property type="component" value="Chromosome 5"/>
</dbReference>
<dbReference type="PANTHER" id="PTHR48225">
    <property type="entry name" value="HORMA DOMAIN-CONTAINING PROTEIN 1"/>
    <property type="match status" value="1"/>
</dbReference>
<accession>A0A8T1QI93</accession>
<sequence>MVVAQKVKEAEITEQDSLLLTRNLLRIAIFNITYIRGLFPEKYFNDKSVAALEMKIKKLMPMDAESRRLIDWMEKGVYDALQKQYLKTLLFCVCEAVDGPMIEEYAFSFSYSNSDSQEVSMTLNRTGNKKQGGTFKCTSTTEITPNQMRSSACKMVRTLVQLMRTLDRMPEERTILMKLLYYDDVTIHNTKNCYFLSMQPADYEPPFFRGCTEEEAHNPWTKNPLKMEVGKVNSKHLVLALKVKSVLDPCEDENEDIQDDEVSIGADSVLKDDYSDSDSEVNHSDGDQYIVAPVDNHQQQENNNSIVDEDDTQDPEEDENQLARVKDWINCRHVDTVGLTDVLSNFPGISVVLSEEIMAKLVEEGVLSKTGRDSYAINKQRDSSYEFTMVKEEIEGQVVPVGGKIPQVEDHMYMKALYHALPMKYITVSKLQSKLEGEANQAAVRKIINKMTIDGFVEAKGNRRLGKRVIHSETTKKKLLEVNKVFNTQAMEVDTNELHNKSNHVQFQAIGNYDKDMSTCGVLHSIGSDLTRMRVRSDLNENGPVRSEQTISKRKEHVNTPTSRVEEPVASRESFVPGHETGRLNGNTNLCDEVDAVICSRPSQDKRSRKTSMVKEPIVQDVKRQKSQAS</sequence>
<keyword evidence="9" id="KW-1185">Reference proteome</keyword>